<evidence type="ECO:0000256" key="4">
    <source>
        <dbReference type="ARBA" id="ARBA00022679"/>
    </source>
</evidence>
<dbReference type="Gene3D" id="1.10.287.130">
    <property type="match status" value="1"/>
</dbReference>
<dbReference type="PROSITE" id="PS50112">
    <property type="entry name" value="PAS"/>
    <property type="match status" value="1"/>
</dbReference>
<keyword evidence="8" id="KW-0812">Transmembrane</keyword>
<dbReference type="Proteomes" id="UP000050557">
    <property type="component" value="Unassembled WGS sequence"/>
</dbReference>
<dbReference type="Pfam" id="PF02518">
    <property type="entry name" value="HATPase_c"/>
    <property type="match status" value="1"/>
</dbReference>
<dbReference type="InterPro" id="IPR004358">
    <property type="entry name" value="Sig_transdc_His_kin-like_C"/>
</dbReference>
<feature type="transmembrane region" description="Helical" evidence="8">
    <location>
        <begin position="246"/>
        <end position="268"/>
    </location>
</feature>
<dbReference type="InterPro" id="IPR001789">
    <property type="entry name" value="Sig_transdc_resp-reg_receiver"/>
</dbReference>
<dbReference type="SUPFAM" id="SSF47384">
    <property type="entry name" value="Homodimeric domain of signal transducing histidine kinase"/>
    <property type="match status" value="1"/>
</dbReference>
<dbReference type="SUPFAM" id="SSF52172">
    <property type="entry name" value="CheY-like"/>
    <property type="match status" value="1"/>
</dbReference>
<evidence type="ECO:0000256" key="1">
    <source>
        <dbReference type="ARBA" id="ARBA00000085"/>
    </source>
</evidence>
<evidence type="ECO:0000256" key="6">
    <source>
        <dbReference type="PROSITE-ProRule" id="PRU00169"/>
    </source>
</evidence>
<dbReference type="EMBL" id="LJQM01000131">
    <property type="protein sequence ID" value="KPX45167.1"/>
    <property type="molecule type" value="Genomic_DNA"/>
</dbReference>
<name>A0A0N8RNC0_9PSED</name>
<dbReference type="SUPFAM" id="SSF55785">
    <property type="entry name" value="PYP-like sensor domain (PAS domain)"/>
    <property type="match status" value="1"/>
</dbReference>
<dbReference type="AlphaFoldDB" id="A0A0N8RNC0"/>
<dbReference type="SMART" id="SM00091">
    <property type="entry name" value="PAS"/>
    <property type="match status" value="1"/>
</dbReference>
<accession>A0A0N8RNC0</accession>
<organism evidence="13 14">
    <name type="scientific">Pseudomonas syringae pv. helianthi</name>
    <dbReference type="NCBI Taxonomy" id="251654"/>
    <lineage>
        <taxon>Bacteria</taxon>
        <taxon>Pseudomonadati</taxon>
        <taxon>Pseudomonadota</taxon>
        <taxon>Gammaproteobacteria</taxon>
        <taxon>Pseudomonadales</taxon>
        <taxon>Pseudomonadaceae</taxon>
        <taxon>Pseudomonas</taxon>
    </lineage>
</organism>
<dbReference type="InterPro" id="IPR036890">
    <property type="entry name" value="HATPase_C_sf"/>
</dbReference>
<dbReference type="GO" id="GO:0005886">
    <property type="term" value="C:plasma membrane"/>
    <property type="evidence" value="ECO:0007669"/>
    <property type="project" value="UniProtKB-ARBA"/>
</dbReference>
<proteinExistence type="predicted"/>
<dbReference type="PROSITE" id="PS50110">
    <property type="entry name" value="RESPONSE_REGULATORY"/>
    <property type="match status" value="1"/>
</dbReference>
<keyword evidence="5" id="KW-0418">Kinase</keyword>
<evidence type="ECO:0000259" key="9">
    <source>
        <dbReference type="PROSITE" id="PS50109"/>
    </source>
</evidence>
<dbReference type="GO" id="GO:0000155">
    <property type="term" value="F:phosphorelay sensor kinase activity"/>
    <property type="evidence" value="ECO:0007669"/>
    <property type="project" value="InterPro"/>
</dbReference>
<evidence type="ECO:0000259" key="11">
    <source>
        <dbReference type="PROSITE" id="PS50112"/>
    </source>
</evidence>
<dbReference type="SMART" id="SM00388">
    <property type="entry name" value="HisKA"/>
    <property type="match status" value="1"/>
</dbReference>
<dbReference type="SUPFAM" id="SSF55874">
    <property type="entry name" value="ATPase domain of HSP90 chaperone/DNA topoisomerase II/histidine kinase"/>
    <property type="match status" value="1"/>
</dbReference>
<dbReference type="InterPro" id="IPR005467">
    <property type="entry name" value="His_kinase_dom"/>
</dbReference>
<comment type="catalytic activity">
    <reaction evidence="1">
        <text>ATP + protein L-histidine = ADP + protein N-phospho-L-histidine.</text>
        <dbReference type="EC" id="2.7.13.3"/>
    </reaction>
</comment>
<dbReference type="Gene3D" id="3.40.50.2300">
    <property type="match status" value="1"/>
</dbReference>
<feature type="transmembrane region" description="Helical" evidence="8">
    <location>
        <begin position="77"/>
        <end position="98"/>
    </location>
</feature>
<dbReference type="Pfam" id="PF00072">
    <property type="entry name" value="Response_reg"/>
    <property type="match status" value="1"/>
</dbReference>
<dbReference type="InterPro" id="IPR035965">
    <property type="entry name" value="PAS-like_dom_sf"/>
</dbReference>
<dbReference type="InterPro" id="IPR007891">
    <property type="entry name" value="CHASE3"/>
</dbReference>
<keyword evidence="8" id="KW-0472">Membrane</keyword>
<sequence length="838" mass="92775">MGGGRLQQSGNRRKTRYYDRHRQGTRGKSHRQTGGLGPYPGGSAWRGAGPGQPVDERLAMTATGSSRWEDLPLRGKALVAISLPLAILMFSLVLIYIAERQTAQAEEDVRRVLLVQGDIQTLHTQIAEGAASVRGYLLTHQEDFLPGYLNAQPLIEAALTRLNTNVRDEQMREHLKAIEPLINTKVDGLEKLRSMSMEDQQTVARILVENKYVLDQLRERIGIMREREDALLAERTEAAAATRERLLLSTLLAAACGIFGAILAVLMLSKGIVARVHQVQRNAQRLALGHPLLPQPPEKDEIGQLGTRLVEAGQLLAERERALRDNEERLRLIIEGVKDYGIFALDRDGYVITWNAGAERIKGYTEQEIIGKHFSVFYLPEECPQHPDMALREATVNGRYTEESWRRRKDGSRFWASVVITAQYDSHDELRGFSKITRDISDRRVAEIALGTAREEAERASRAKSEFLSRMSHELRTPLNSILGFAQLLDMDSPASQRPHIGHILRAGQHLLKLINEVLDIARIEAGHVSLVLEPVSLSGVLEEALVLVSPMAADANIELKALTPLPDALGVMADRQRLIQVLLNLLSNAIKYNRPNGEVRIEIEHSEQQVTVNVVDTGYGIAPERIGQLFKPFERLDANPSVEGTGLGLALSKSMLEMMQGSLSVHNTPDEGCRFILELPLALVQAPAAAPPRQADMPPDTAPAVRPPARPAYHGKLLCIEDNLSSMALIETLLQRRPGIQLLSSMQGQLGLDLARQHAPQLILLDLNLPDIKGLEVLQRLRRLPATAHTPVLMITADNSDKACCELKRAGATAILTKPIQVPVFLALLDQYLPEPT</sequence>
<comment type="caution">
    <text evidence="13">The sequence shown here is derived from an EMBL/GenBank/DDBJ whole genome shotgun (WGS) entry which is preliminary data.</text>
</comment>
<evidence type="ECO:0000256" key="7">
    <source>
        <dbReference type="SAM" id="MobiDB-lite"/>
    </source>
</evidence>
<dbReference type="PROSITE" id="PS50113">
    <property type="entry name" value="PAC"/>
    <property type="match status" value="1"/>
</dbReference>
<evidence type="ECO:0000313" key="14">
    <source>
        <dbReference type="Proteomes" id="UP000050557"/>
    </source>
</evidence>
<keyword evidence="4" id="KW-0808">Transferase</keyword>
<dbReference type="InterPro" id="IPR036097">
    <property type="entry name" value="HisK_dim/P_sf"/>
</dbReference>
<feature type="domain" description="Response regulatory" evidence="10">
    <location>
        <begin position="717"/>
        <end position="834"/>
    </location>
</feature>
<dbReference type="FunFam" id="3.30.565.10:FF:000006">
    <property type="entry name" value="Sensor histidine kinase WalK"/>
    <property type="match status" value="1"/>
</dbReference>
<gene>
    <name evidence="13" type="ORF">ALO68_05670</name>
</gene>
<keyword evidence="3 6" id="KW-0597">Phosphoprotein</keyword>
<dbReference type="SMART" id="SM00387">
    <property type="entry name" value="HATPase_c"/>
    <property type="match status" value="1"/>
</dbReference>
<dbReference type="SMART" id="SM00448">
    <property type="entry name" value="REC"/>
    <property type="match status" value="1"/>
</dbReference>
<dbReference type="CDD" id="cd00082">
    <property type="entry name" value="HisKA"/>
    <property type="match status" value="1"/>
</dbReference>
<dbReference type="Pfam" id="PF13426">
    <property type="entry name" value="PAS_9"/>
    <property type="match status" value="1"/>
</dbReference>
<evidence type="ECO:0000259" key="12">
    <source>
        <dbReference type="PROSITE" id="PS50113"/>
    </source>
</evidence>
<feature type="domain" description="PAS" evidence="11">
    <location>
        <begin position="326"/>
        <end position="398"/>
    </location>
</feature>
<evidence type="ECO:0000256" key="5">
    <source>
        <dbReference type="ARBA" id="ARBA00022777"/>
    </source>
</evidence>
<dbReference type="InterPro" id="IPR003594">
    <property type="entry name" value="HATPase_dom"/>
</dbReference>
<evidence type="ECO:0000259" key="10">
    <source>
        <dbReference type="PROSITE" id="PS50110"/>
    </source>
</evidence>
<evidence type="ECO:0000256" key="8">
    <source>
        <dbReference type="SAM" id="Phobius"/>
    </source>
</evidence>
<dbReference type="PATRIC" id="fig|251654.3.peg.6016"/>
<feature type="domain" description="PAC" evidence="12">
    <location>
        <begin position="399"/>
        <end position="452"/>
    </location>
</feature>
<feature type="region of interest" description="Disordered" evidence="7">
    <location>
        <begin position="1"/>
        <end position="52"/>
    </location>
</feature>
<dbReference type="InterPro" id="IPR011006">
    <property type="entry name" value="CheY-like_superfamily"/>
</dbReference>
<dbReference type="EC" id="2.7.13.3" evidence="2"/>
<feature type="domain" description="Histidine kinase" evidence="9">
    <location>
        <begin position="470"/>
        <end position="684"/>
    </location>
</feature>
<dbReference type="GO" id="GO:0009927">
    <property type="term" value="F:histidine phosphotransfer kinase activity"/>
    <property type="evidence" value="ECO:0007669"/>
    <property type="project" value="TreeGrafter"/>
</dbReference>
<dbReference type="Gene3D" id="3.30.565.10">
    <property type="entry name" value="Histidine kinase-like ATPase, C-terminal domain"/>
    <property type="match status" value="1"/>
</dbReference>
<dbReference type="Gene3D" id="6.10.340.10">
    <property type="match status" value="1"/>
</dbReference>
<dbReference type="Gene3D" id="3.30.450.20">
    <property type="entry name" value="PAS domain"/>
    <property type="match status" value="1"/>
</dbReference>
<dbReference type="Pfam" id="PF05227">
    <property type="entry name" value="CHASE3"/>
    <property type="match status" value="1"/>
</dbReference>
<dbReference type="NCBIfam" id="TIGR00229">
    <property type="entry name" value="sensory_box"/>
    <property type="match status" value="1"/>
</dbReference>
<feature type="compositionally biased region" description="Polar residues" evidence="7">
    <location>
        <begin position="1"/>
        <end position="10"/>
    </location>
</feature>
<dbReference type="CDD" id="cd00130">
    <property type="entry name" value="PAS"/>
    <property type="match status" value="1"/>
</dbReference>
<dbReference type="Pfam" id="PF00512">
    <property type="entry name" value="HisKA"/>
    <property type="match status" value="1"/>
</dbReference>
<evidence type="ECO:0000256" key="3">
    <source>
        <dbReference type="ARBA" id="ARBA00022553"/>
    </source>
</evidence>
<protein>
    <recommendedName>
        <fullName evidence="2">histidine kinase</fullName>
        <ecNumber evidence="2">2.7.13.3</ecNumber>
    </recommendedName>
</protein>
<keyword evidence="8" id="KW-1133">Transmembrane helix</keyword>
<dbReference type="InterPro" id="IPR000700">
    <property type="entry name" value="PAS-assoc_C"/>
</dbReference>
<dbReference type="PANTHER" id="PTHR43047">
    <property type="entry name" value="TWO-COMPONENT HISTIDINE PROTEIN KINASE"/>
    <property type="match status" value="1"/>
</dbReference>
<evidence type="ECO:0000313" key="13">
    <source>
        <dbReference type="EMBL" id="KPX45167.1"/>
    </source>
</evidence>
<dbReference type="InterPro" id="IPR003661">
    <property type="entry name" value="HisK_dim/P_dom"/>
</dbReference>
<reference evidence="13 14" key="1">
    <citation type="submission" date="2015-09" db="EMBL/GenBank/DDBJ databases">
        <title>Genome announcement of multiple Pseudomonas syringae strains.</title>
        <authorList>
            <person name="Thakur S."/>
            <person name="Wang P.W."/>
            <person name="Gong Y."/>
            <person name="Weir B.S."/>
            <person name="Guttman D.S."/>
        </authorList>
    </citation>
    <scope>NUCLEOTIDE SEQUENCE [LARGE SCALE GENOMIC DNA]</scope>
    <source>
        <strain evidence="13 14">ICMP4531</strain>
    </source>
</reference>
<dbReference type="PRINTS" id="PR00344">
    <property type="entry name" value="BCTRLSENSOR"/>
</dbReference>
<dbReference type="InterPro" id="IPR000014">
    <property type="entry name" value="PAS"/>
</dbReference>
<dbReference type="PROSITE" id="PS50109">
    <property type="entry name" value="HIS_KIN"/>
    <property type="match status" value="1"/>
</dbReference>
<feature type="modified residue" description="4-aspartylphosphate" evidence="6">
    <location>
        <position position="767"/>
    </location>
</feature>
<dbReference type="PANTHER" id="PTHR43047:SF72">
    <property type="entry name" value="OSMOSENSING HISTIDINE PROTEIN KINASE SLN1"/>
    <property type="match status" value="1"/>
</dbReference>
<evidence type="ECO:0000256" key="2">
    <source>
        <dbReference type="ARBA" id="ARBA00012438"/>
    </source>
</evidence>